<keyword evidence="2" id="KW-1185">Reference proteome</keyword>
<dbReference type="OrthoDB" id="10260567at2759"/>
<gene>
    <name evidence="1" type="ORF">ANCDUO_07128</name>
</gene>
<dbReference type="EMBL" id="KN729208">
    <property type="protein sequence ID" value="KIH62587.1"/>
    <property type="molecule type" value="Genomic_DNA"/>
</dbReference>
<dbReference type="AlphaFoldDB" id="A0A0C2DJA5"/>
<proteinExistence type="predicted"/>
<evidence type="ECO:0000313" key="1">
    <source>
        <dbReference type="EMBL" id="KIH62587.1"/>
    </source>
</evidence>
<accession>A0A0C2DJA5</accession>
<organism evidence="1 2">
    <name type="scientific">Ancylostoma duodenale</name>
    <dbReference type="NCBI Taxonomy" id="51022"/>
    <lineage>
        <taxon>Eukaryota</taxon>
        <taxon>Metazoa</taxon>
        <taxon>Ecdysozoa</taxon>
        <taxon>Nematoda</taxon>
        <taxon>Chromadorea</taxon>
        <taxon>Rhabditida</taxon>
        <taxon>Rhabditina</taxon>
        <taxon>Rhabditomorpha</taxon>
        <taxon>Strongyloidea</taxon>
        <taxon>Ancylostomatidae</taxon>
        <taxon>Ancylostomatinae</taxon>
        <taxon>Ancylostoma</taxon>
    </lineage>
</organism>
<sequence>MELNSSCSRLATIDSSNLLQFFEVSEKDVSKISGMDVREVADLKWDESLRDAKQLLERLKIEEAVEFIGRNPHPRLWRVFSSELPILK</sequence>
<dbReference type="Proteomes" id="UP000054047">
    <property type="component" value="Unassembled WGS sequence"/>
</dbReference>
<name>A0A0C2DJA5_9BILA</name>
<protein>
    <submittedName>
        <fullName evidence="1">Uncharacterized protein</fullName>
    </submittedName>
</protein>
<reference evidence="1 2" key="1">
    <citation type="submission" date="2013-12" db="EMBL/GenBank/DDBJ databases">
        <title>Draft genome of the parsitic nematode Ancylostoma duodenale.</title>
        <authorList>
            <person name="Mitreva M."/>
        </authorList>
    </citation>
    <scope>NUCLEOTIDE SEQUENCE [LARGE SCALE GENOMIC DNA]</scope>
    <source>
        <strain evidence="1 2">Zhejiang</strain>
    </source>
</reference>
<evidence type="ECO:0000313" key="2">
    <source>
        <dbReference type="Proteomes" id="UP000054047"/>
    </source>
</evidence>